<reference evidence="1" key="1">
    <citation type="submission" date="2020-09" db="EMBL/GenBank/DDBJ databases">
        <title>Genome-Enabled Discovery of Anthraquinone Biosynthesis in Senna tora.</title>
        <authorList>
            <person name="Kang S.-H."/>
            <person name="Pandey R.P."/>
            <person name="Lee C.-M."/>
            <person name="Sim J.-S."/>
            <person name="Jeong J.-T."/>
            <person name="Choi B.-S."/>
            <person name="Jung M."/>
            <person name="Ginzburg D."/>
            <person name="Zhao K."/>
            <person name="Won S.Y."/>
            <person name="Oh T.-J."/>
            <person name="Yu Y."/>
            <person name="Kim N.-H."/>
            <person name="Lee O.R."/>
            <person name="Lee T.-H."/>
            <person name="Bashyal P."/>
            <person name="Kim T.-S."/>
            <person name="Lee W.-H."/>
            <person name="Kawkins C."/>
            <person name="Kim C.-K."/>
            <person name="Kim J.S."/>
            <person name="Ahn B.O."/>
            <person name="Rhee S.Y."/>
            <person name="Sohng J.K."/>
        </authorList>
    </citation>
    <scope>NUCLEOTIDE SEQUENCE</scope>
    <source>
        <tissue evidence="1">Leaf</tissue>
    </source>
</reference>
<keyword evidence="2" id="KW-1185">Reference proteome</keyword>
<comment type="caution">
    <text evidence="1">The sequence shown here is derived from an EMBL/GenBank/DDBJ whole genome shotgun (WGS) entry which is preliminary data.</text>
</comment>
<evidence type="ECO:0000313" key="1">
    <source>
        <dbReference type="EMBL" id="KAF7824439.1"/>
    </source>
</evidence>
<name>A0A834TN66_9FABA</name>
<dbReference type="EMBL" id="JAAIUW010000007">
    <property type="protein sequence ID" value="KAF7824439.1"/>
    <property type="molecule type" value="Genomic_DNA"/>
</dbReference>
<protein>
    <submittedName>
        <fullName evidence="1">Uncharacterized protein</fullName>
    </submittedName>
</protein>
<evidence type="ECO:0000313" key="2">
    <source>
        <dbReference type="Proteomes" id="UP000634136"/>
    </source>
</evidence>
<accession>A0A834TN66</accession>
<organism evidence="1 2">
    <name type="scientific">Senna tora</name>
    <dbReference type="NCBI Taxonomy" id="362788"/>
    <lineage>
        <taxon>Eukaryota</taxon>
        <taxon>Viridiplantae</taxon>
        <taxon>Streptophyta</taxon>
        <taxon>Embryophyta</taxon>
        <taxon>Tracheophyta</taxon>
        <taxon>Spermatophyta</taxon>
        <taxon>Magnoliopsida</taxon>
        <taxon>eudicotyledons</taxon>
        <taxon>Gunneridae</taxon>
        <taxon>Pentapetalae</taxon>
        <taxon>rosids</taxon>
        <taxon>fabids</taxon>
        <taxon>Fabales</taxon>
        <taxon>Fabaceae</taxon>
        <taxon>Caesalpinioideae</taxon>
        <taxon>Cassia clade</taxon>
        <taxon>Senna</taxon>
    </lineage>
</organism>
<proteinExistence type="predicted"/>
<dbReference type="Proteomes" id="UP000634136">
    <property type="component" value="Unassembled WGS sequence"/>
</dbReference>
<gene>
    <name evidence="1" type="ORF">G2W53_022583</name>
</gene>
<sequence length="45" mass="5258">MTGEFSVIDHVLRGVTELRVFKQLSLEVEGLRREQTVLREENTEL</sequence>
<dbReference type="AlphaFoldDB" id="A0A834TN66"/>